<name>A0A512BBJ9_9BACT</name>
<dbReference type="Proteomes" id="UP000321513">
    <property type="component" value="Unassembled WGS sequence"/>
</dbReference>
<keyword evidence="2" id="KW-1185">Reference proteome</keyword>
<organism evidence="1 2">
    <name type="scientific">Segetibacter aerophilus</name>
    <dbReference type="NCBI Taxonomy" id="670293"/>
    <lineage>
        <taxon>Bacteria</taxon>
        <taxon>Pseudomonadati</taxon>
        <taxon>Bacteroidota</taxon>
        <taxon>Chitinophagia</taxon>
        <taxon>Chitinophagales</taxon>
        <taxon>Chitinophagaceae</taxon>
        <taxon>Segetibacter</taxon>
    </lineage>
</organism>
<reference evidence="1 2" key="1">
    <citation type="submission" date="2019-07" db="EMBL/GenBank/DDBJ databases">
        <title>Whole genome shotgun sequence of Segetibacter aerophilus NBRC 106135.</title>
        <authorList>
            <person name="Hosoyama A."/>
            <person name="Uohara A."/>
            <person name="Ohji S."/>
            <person name="Ichikawa N."/>
        </authorList>
    </citation>
    <scope>NUCLEOTIDE SEQUENCE [LARGE SCALE GENOMIC DNA]</scope>
    <source>
        <strain evidence="1 2">NBRC 106135</strain>
    </source>
</reference>
<dbReference type="SUPFAM" id="SSF56935">
    <property type="entry name" value="Porins"/>
    <property type="match status" value="1"/>
</dbReference>
<sequence length="779" mass="86632">MIKVYSEQVPDEKAYVHFDKDLYRAGETIWFKAYLFSGFSLSSTSKNFYAELVNDKGNIVQRKVYPIAESSSSGSFDLPDSMPAGNMVFRGYTVWMYNFDTAFIFQKNIVVTDKAGLTEKKKSEVVKTYSIQFFPEGGNLVNNLQSVVAFKANDELGLPVAANGNIVDSKGTVVTSFSSKHDGMGAFNLTPSPNETYQAVWNDPSGKKQTISLPEVKAQGYVLKISGASGKKVFMLTRTDEVPESWKKVNIIALLGQERIYKAKANLAETKVTSGTIPVENLPSGIMQITIFSDTWEPIAERITMINNGNYTFQAKVNTPELNTNFRAKNTIEIEVDDTVLSNLSLAVTDAAIGRQTSGDNIISRMLLSGDIKGYVYNPTYYFANNADSTANNLDLVLLTHGWRRYNWATLARGRKPVIKFPADNYLTLEAKVFGVTTASPLRTDEQLLIFIQSKDSSSQFLEMPKTGVDKFTLPNVIFYDTATVFYQFMKDKKAEKEMSLGFYNNFIKGARRIDFLNRPLNLEVDTAAIARTKFFADKLFQLGSKFDPKGNVLEAVTVKTRTKSPTQQLDEKYASGLFRGDNGYSFDLTNNQATSYFDIFSFLQGRVAGLQITGQGSNASLTWRGSRPALFLNEMQTDVSQISSISVSDVAYIKVMRPPFIGATGGGAGGAIAVYTKKGGDVKQEPGKGLNKSLVVGYSAPKEFYSPNYKDLSGSSEVTADYRTTLYWNPMILTDATRKKVRFEFYNNDITKAYRVILEGVNEIGKMVRVEKVIQQPK</sequence>
<proteinExistence type="predicted"/>
<evidence type="ECO:0000313" key="2">
    <source>
        <dbReference type="Proteomes" id="UP000321513"/>
    </source>
</evidence>
<evidence type="ECO:0008006" key="3">
    <source>
        <dbReference type="Google" id="ProtNLM"/>
    </source>
</evidence>
<gene>
    <name evidence="1" type="ORF">SAE01_18370</name>
</gene>
<dbReference type="AlphaFoldDB" id="A0A512BBJ9"/>
<dbReference type="Gene3D" id="2.60.40.1930">
    <property type="match status" value="1"/>
</dbReference>
<protein>
    <recommendedName>
        <fullName evidence="3">TonB-dependent receptor plug domain-containing protein</fullName>
    </recommendedName>
</protein>
<comment type="caution">
    <text evidence="1">The sequence shown here is derived from an EMBL/GenBank/DDBJ whole genome shotgun (WGS) entry which is preliminary data.</text>
</comment>
<dbReference type="EMBL" id="BJYT01000006">
    <property type="protein sequence ID" value="GEO09341.1"/>
    <property type="molecule type" value="Genomic_DNA"/>
</dbReference>
<evidence type="ECO:0000313" key="1">
    <source>
        <dbReference type="EMBL" id="GEO09341.1"/>
    </source>
</evidence>
<accession>A0A512BBJ9</accession>